<keyword evidence="2" id="KW-1185">Reference proteome</keyword>
<reference evidence="1 2" key="1">
    <citation type="submission" date="2019-03" db="EMBL/GenBank/DDBJ databases">
        <title>First draft genome of Liparis tanakae, snailfish: a comprehensive survey of snailfish specific genes.</title>
        <authorList>
            <person name="Kim W."/>
            <person name="Song I."/>
            <person name="Jeong J.-H."/>
            <person name="Kim D."/>
            <person name="Kim S."/>
            <person name="Ryu S."/>
            <person name="Song J.Y."/>
            <person name="Lee S.K."/>
        </authorList>
    </citation>
    <scope>NUCLEOTIDE SEQUENCE [LARGE SCALE GENOMIC DNA]</scope>
    <source>
        <tissue evidence="1">Muscle</tissue>
    </source>
</reference>
<dbReference type="Proteomes" id="UP000314294">
    <property type="component" value="Unassembled WGS sequence"/>
</dbReference>
<organism evidence="1 2">
    <name type="scientific">Liparis tanakae</name>
    <name type="common">Tanaka's snailfish</name>
    <dbReference type="NCBI Taxonomy" id="230148"/>
    <lineage>
        <taxon>Eukaryota</taxon>
        <taxon>Metazoa</taxon>
        <taxon>Chordata</taxon>
        <taxon>Craniata</taxon>
        <taxon>Vertebrata</taxon>
        <taxon>Euteleostomi</taxon>
        <taxon>Actinopterygii</taxon>
        <taxon>Neopterygii</taxon>
        <taxon>Teleostei</taxon>
        <taxon>Neoteleostei</taxon>
        <taxon>Acanthomorphata</taxon>
        <taxon>Eupercaria</taxon>
        <taxon>Perciformes</taxon>
        <taxon>Cottioidei</taxon>
        <taxon>Cottales</taxon>
        <taxon>Liparidae</taxon>
        <taxon>Liparis</taxon>
    </lineage>
</organism>
<proteinExistence type="predicted"/>
<accession>A0A4Z2HID5</accession>
<sequence length="68" mass="7972">MWKEEYDVHFDFLLQILVSPGTLRMKPASIRLYIGNLVVIHAAMMLPRDKVEEFARPASSRRRVYVLP</sequence>
<dbReference type="EMBL" id="SRLO01000233">
    <property type="protein sequence ID" value="TNN65556.1"/>
    <property type="molecule type" value="Genomic_DNA"/>
</dbReference>
<name>A0A4Z2HID5_9TELE</name>
<gene>
    <name evidence="1" type="ORF">EYF80_024234</name>
</gene>
<dbReference type="AlphaFoldDB" id="A0A4Z2HID5"/>
<evidence type="ECO:0000313" key="2">
    <source>
        <dbReference type="Proteomes" id="UP000314294"/>
    </source>
</evidence>
<protein>
    <submittedName>
        <fullName evidence="1">Uncharacterized protein</fullName>
    </submittedName>
</protein>
<comment type="caution">
    <text evidence="1">The sequence shown here is derived from an EMBL/GenBank/DDBJ whole genome shotgun (WGS) entry which is preliminary data.</text>
</comment>
<evidence type="ECO:0000313" key="1">
    <source>
        <dbReference type="EMBL" id="TNN65556.1"/>
    </source>
</evidence>